<dbReference type="Proteomes" id="UP001590951">
    <property type="component" value="Unassembled WGS sequence"/>
</dbReference>
<evidence type="ECO:0000313" key="3">
    <source>
        <dbReference type="Proteomes" id="UP001590951"/>
    </source>
</evidence>
<feature type="region of interest" description="Disordered" evidence="1">
    <location>
        <begin position="55"/>
        <end position="79"/>
    </location>
</feature>
<proteinExistence type="predicted"/>
<gene>
    <name evidence="2" type="ORF">ABVK25_012420</name>
</gene>
<evidence type="ECO:0000256" key="1">
    <source>
        <dbReference type="SAM" id="MobiDB-lite"/>
    </source>
</evidence>
<comment type="caution">
    <text evidence="2">The sequence shown here is derived from an EMBL/GenBank/DDBJ whole genome shotgun (WGS) entry which is preliminary data.</text>
</comment>
<keyword evidence="3" id="KW-1185">Reference proteome</keyword>
<accession>A0ABR4AHQ5</accession>
<reference evidence="2 3" key="1">
    <citation type="submission" date="2024-09" db="EMBL/GenBank/DDBJ databases">
        <title>Rethinking Asexuality: The Enigmatic Case of Functional Sexual Genes in Lepraria (Stereocaulaceae).</title>
        <authorList>
            <person name="Doellman M."/>
            <person name="Sun Y."/>
            <person name="Barcenas-Pena A."/>
            <person name="Lumbsch H.T."/>
            <person name="Grewe F."/>
        </authorList>
    </citation>
    <scope>NUCLEOTIDE SEQUENCE [LARGE SCALE GENOMIC DNA]</scope>
    <source>
        <strain evidence="2 3">Grewe 0041</strain>
    </source>
</reference>
<dbReference type="EMBL" id="JBHFEH010000203">
    <property type="protein sequence ID" value="KAL2044147.1"/>
    <property type="molecule type" value="Genomic_DNA"/>
</dbReference>
<evidence type="ECO:0000313" key="2">
    <source>
        <dbReference type="EMBL" id="KAL2044147.1"/>
    </source>
</evidence>
<protein>
    <submittedName>
        <fullName evidence="2">Uncharacterized protein</fullName>
    </submittedName>
</protein>
<sequence length="79" mass="9097">MDPWDCKTCKQIADLAEKAQLKANEIARVMEKKAKENDGFLTDLNNEKEARKARIRAKTKGKSVVERNHKNPKNFGLRE</sequence>
<organism evidence="2 3">
    <name type="scientific">Lepraria finkii</name>
    <dbReference type="NCBI Taxonomy" id="1340010"/>
    <lineage>
        <taxon>Eukaryota</taxon>
        <taxon>Fungi</taxon>
        <taxon>Dikarya</taxon>
        <taxon>Ascomycota</taxon>
        <taxon>Pezizomycotina</taxon>
        <taxon>Lecanoromycetes</taxon>
        <taxon>OSLEUM clade</taxon>
        <taxon>Lecanoromycetidae</taxon>
        <taxon>Lecanorales</taxon>
        <taxon>Lecanorineae</taxon>
        <taxon>Stereocaulaceae</taxon>
        <taxon>Lepraria</taxon>
    </lineage>
</organism>
<name>A0ABR4AHQ5_9LECA</name>